<dbReference type="EMBL" id="UYSU01039229">
    <property type="protein sequence ID" value="VDM01084.1"/>
    <property type="molecule type" value="Genomic_DNA"/>
</dbReference>
<sequence length="167" mass="19080">MPKVGHIHHAAVFFSAVAVAPLDVVYGADDDDDGNRDFLTCQLLLCNELANRLANLPVADEDASVENRWCQLRDKVQSSALDVLGCTRRKHQDGFDEKNAAIHTLLTEKNRLHKAYVDRPTAENKTAYYRSRRLVQQRLREIQDAWMARKAQEIQGHADHNEMKNFL</sequence>
<feature type="chain" id="PRO_5043141501" evidence="1">
    <location>
        <begin position="28"/>
        <end position="167"/>
    </location>
</feature>
<dbReference type="WBParaSite" id="SSLN_0001525401-mRNA-1">
    <property type="protein sequence ID" value="SSLN_0001525401-mRNA-1"/>
    <property type="gene ID" value="SSLN_0001525401"/>
</dbReference>
<feature type="signal peptide" evidence="1">
    <location>
        <begin position="1"/>
        <end position="27"/>
    </location>
</feature>
<gene>
    <name evidence="2" type="ORF">SSLN_LOCUS14698</name>
</gene>
<evidence type="ECO:0000313" key="3">
    <source>
        <dbReference type="Proteomes" id="UP000275846"/>
    </source>
</evidence>
<dbReference type="AlphaFoldDB" id="A0A183TDZ8"/>
<reference evidence="4" key="1">
    <citation type="submission" date="2016-06" db="UniProtKB">
        <authorList>
            <consortium name="WormBaseParasite"/>
        </authorList>
    </citation>
    <scope>IDENTIFICATION</scope>
</reference>
<keyword evidence="3" id="KW-1185">Reference proteome</keyword>
<evidence type="ECO:0000313" key="2">
    <source>
        <dbReference type="EMBL" id="VDM01084.1"/>
    </source>
</evidence>
<reference evidence="2 3" key="2">
    <citation type="submission" date="2018-11" db="EMBL/GenBank/DDBJ databases">
        <authorList>
            <consortium name="Pathogen Informatics"/>
        </authorList>
    </citation>
    <scope>NUCLEOTIDE SEQUENCE [LARGE SCALE GENOMIC DNA]</scope>
    <source>
        <strain evidence="2 3">NST_G2</strain>
    </source>
</reference>
<evidence type="ECO:0000313" key="4">
    <source>
        <dbReference type="WBParaSite" id="SSLN_0001525401-mRNA-1"/>
    </source>
</evidence>
<dbReference type="Proteomes" id="UP000275846">
    <property type="component" value="Unassembled WGS sequence"/>
</dbReference>
<evidence type="ECO:0000256" key="1">
    <source>
        <dbReference type="SAM" id="SignalP"/>
    </source>
</evidence>
<organism evidence="4">
    <name type="scientific">Schistocephalus solidus</name>
    <name type="common">Tapeworm</name>
    <dbReference type="NCBI Taxonomy" id="70667"/>
    <lineage>
        <taxon>Eukaryota</taxon>
        <taxon>Metazoa</taxon>
        <taxon>Spiralia</taxon>
        <taxon>Lophotrochozoa</taxon>
        <taxon>Platyhelminthes</taxon>
        <taxon>Cestoda</taxon>
        <taxon>Eucestoda</taxon>
        <taxon>Diphyllobothriidea</taxon>
        <taxon>Diphyllobothriidae</taxon>
        <taxon>Schistocephalus</taxon>
    </lineage>
</organism>
<proteinExistence type="predicted"/>
<accession>A0A183TDZ8</accession>
<keyword evidence="1" id="KW-0732">Signal</keyword>
<protein>
    <submittedName>
        <fullName evidence="4">Secreted protein</fullName>
    </submittedName>
</protein>
<dbReference type="OrthoDB" id="6282404at2759"/>
<name>A0A183TDZ8_SCHSO</name>